<dbReference type="STRING" id="1094558.ME5_00831"/>
<keyword evidence="13" id="KW-0862">Zinc</keyword>
<dbReference type="eggNOG" id="COG0036">
    <property type="taxonomic scope" value="Bacteria"/>
</dbReference>
<feature type="active site" description="Proton acceptor" evidence="10 12">
    <location>
        <position position="34"/>
    </location>
</feature>
<evidence type="ECO:0000313" key="15">
    <source>
        <dbReference type="EMBL" id="EJF90430.1"/>
    </source>
</evidence>
<evidence type="ECO:0000256" key="9">
    <source>
        <dbReference type="ARBA" id="ARBA00023235"/>
    </source>
</evidence>
<feature type="binding site" evidence="10 14">
    <location>
        <position position="7"/>
    </location>
    <ligand>
        <name>substrate</name>
    </ligand>
</feature>
<dbReference type="InterPro" id="IPR000056">
    <property type="entry name" value="Ribul_P_3_epim-like"/>
</dbReference>
<dbReference type="AlphaFoldDB" id="J1K0B8"/>
<evidence type="ECO:0000256" key="4">
    <source>
        <dbReference type="ARBA" id="ARBA00001947"/>
    </source>
</evidence>
<dbReference type="GO" id="GO:0005737">
    <property type="term" value="C:cytoplasm"/>
    <property type="evidence" value="ECO:0007669"/>
    <property type="project" value="UniProtKB-ARBA"/>
</dbReference>
<protein>
    <recommendedName>
        <fullName evidence="7 10">Ribulose-phosphate 3-epimerase</fullName>
        <ecNumber evidence="7 10">5.1.3.1</ecNumber>
    </recommendedName>
</protein>
<comment type="cofactor">
    <cofactor evidence="3">
        <name>Co(2+)</name>
        <dbReference type="ChEBI" id="CHEBI:48828"/>
    </cofactor>
</comment>
<dbReference type="FunFam" id="3.20.20.70:FF:000004">
    <property type="entry name" value="Ribulose-phosphate 3-epimerase"/>
    <property type="match status" value="1"/>
</dbReference>
<comment type="caution">
    <text evidence="15">The sequence shown here is derived from an EMBL/GenBank/DDBJ whole genome shotgun (WGS) entry which is preliminary data.</text>
</comment>
<evidence type="ECO:0000256" key="1">
    <source>
        <dbReference type="ARBA" id="ARBA00001782"/>
    </source>
</evidence>
<keyword evidence="13" id="KW-0170">Cobalt</keyword>
<evidence type="ECO:0000256" key="12">
    <source>
        <dbReference type="PIRSR" id="PIRSR001461-1"/>
    </source>
</evidence>
<comment type="cofactor">
    <cofactor evidence="4">
        <name>Zn(2+)</name>
        <dbReference type="ChEBI" id="CHEBI:29105"/>
    </cofactor>
</comment>
<dbReference type="GO" id="GO:0046872">
    <property type="term" value="F:metal ion binding"/>
    <property type="evidence" value="ECO:0007669"/>
    <property type="project" value="UniProtKB-UniRule"/>
</dbReference>
<dbReference type="PROSITE" id="PS01086">
    <property type="entry name" value="RIBUL_P_3_EPIMER_2"/>
    <property type="match status" value="1"/>
</dbReference>
<keyword evidence="13" id="KW-0464">Manganese</keyword>
<feature type="binding site" evidence="10 14">
    <location>
        <begin position="141"/>
        <end position="144"/>
    </location>
    <ligand>
        <name>substrate</name>
    </ligand>
</feature>
<proteinExistence type="inferred from homology"/>
<dbReference type="InterPro" id="IPR011060">
    <property type="entry name" value="RibuloseP-bd_barrel"/>
</dbReference>
<comment type="cofactor">
    <cofactor evidence="10 13">
        <name>a divalent metal cation</name>
        <dbReference type="ChEBI" id="CHEBI:60240"/>
    </cofactor>
    <text evidence="10 13">Binds 1 divalent metal cation per subunit.</text>
</comment>
<evidence type="ECO:0000256" key="7">
    <source>
        <dbReference type="ARBA" id="ARBA00013188"/>
    </source>
</evidence>
<dbReference type="GO" id="GO:0004750">
    <property type="term" value="F:D-ribulose-phosphate 3-epimerase activity"/>
    <property type="evidence" value="ECO:0007669"/>
    <property type="project" value="UniProtKB-UniRule"/>
</dbReference>
<dbReference type="OrthoDB" id="1645589at2"/>
<evidence type="ECO:0000256" key="6">
    <source>
        <dbReference type="ARBA" id="ARBA00009541"/>
    </source>
</evidence>
<accession>J1K0B8</accession>
<reference evidence="15 16" key="1">
    <citation type="submission" date="2012-03" db="EMBL/GenBank/DDBJ databases">
        <title>The Genome Sequence of Bartonella tamiae Th239.</title>
        <authorList>
            <consortium name="The Broad Institute Genome Sequencing Platform"/>
            <consortium name="The Broad Institute Genome Sequencing Center for Infectious Disease"/>
            <person name="Feldgarden M."/>
            <person name="Kirby J."/>
            <person name="Kosoy M."/>
            <person name="Birtles R."/>
            <person name="Probert W.S."/>
            <person name="Chiaraviglio L."/>
            <person name="Young S.K."/>
            <person name="Zeng Q."/>
            <person name="Gargeya S."/>
            <person name="Fitzgerald M."/>
            <person name="Haas B."/>
            <person name="Abouelleil A."/>
            <person name="Alvarado L."/>
            <person name="Arachchi H.M."/>
            <person name="Berlin A."/>
            <person name="Chapman S.B."/>
            <person name="Gearin G."/>
            <person name="Goldberg J."/>
            <person name="Griggs A."/>
            <person name="Gujja S."/>
            <person name="Hansen M."/>
            <person name="Heiman D."/>
            <person name="Howarth C."/>
            <person name="Larimer J."/>
            <person name="Lui A."/>
            <person name="MacDonald P.J.P."/>
            <person name="McCowen C."/>
            <person name="Montmayeur A."/>
            <person name="Murphy C."/>
            <person name="Neiman D."/>
            <person name="Pearson M."/>
            <person name="Priest M."/>
            <person name="Roberts A."/>
            <person name="Saif S."/>
            <person name="Shea T."/>
            <person name="Sisk P."/>
            <person name="Stolte C."/>
            <person name="Sykes S."/>
            <person name="Wortman J."/>
            <person name="Nusbaum C."/>
            <person name="Birren B."/>
        </authorList>
    </citation>
    <scope>NUCLEOTIDE SEQUENCE [LARGE SCALE GENOMIC DNA]</scope>
    <source>
        <strain evidence="15 16">Th239</strain>
    </source>
</reference>
<feature type="binding site" evidence="10 13">
    <location>
        <position position="65"/>
    </location>
    <ligand>
        <name>a divalent metal cation</name>
        <dbReference type="ChEBI" id="CHEBI:60240"/>
    </ligand>
</feature>
<evidence type="ECO:0000256" key="8">
    <source>
        <dbReference type="ARBA" id="ARBA00022723"/>
    </source>
</evidence>
<keyword evidence="9 10" id="KW-0413">Isomerase</keyword>
<dbReference type="NCBIfam" id="TIGR01163">
    <property type="entry name" value="rpe"/>
    <property type="match status" value="1"/>
</dbReference>
<evidence type="ECO:0000256" key="5">
    <source>
        <dbReference type="ARBA" id="ARBA00001954"/>
    </source>
</evidence>
<comment type="similarity">
    <text evidence="6 10 11">Belongs to the ribulose-phosphate 3-epimerase family.</text>
</comment>
<evidence type="ECO:0000256" key="14">
    <source>
        <dbReference type="PIRSR" id="PIRSR001461-3"/>
    </source>
</evidence>
<dbReference type="PATRIC" id="fig|1094558.3.peg.914"/>
<feature type="binding site" evidence="10 14">
    <location>
        <position position="65"/>
    </location>
    <ligand>
        <name>substrate</name>
    </ligand>
</feature>
<dbReference type="CDD" id="cd00429">
    <property type="entry name" value="RPE"/>
    <property type="match status" value="1"/>
</dbReference>
<dbReference type="PIRSF" id="PIRSF001461">
    <property type="entry name" value="RPE"/>
    <property type="match status" value="1"/>
</dbReference>
<evidence type="ECO:0000313" key="16">
    <source>
        <dbReference type="Proteomes" id="UP000008952"/>
    </source>
</evidence>
<evidence type="ECO:0000256" key="3">
    <source>
        <dbReference type="ARBA" id="ARBA00001941"/>
    </source>
</evidence>
<name>J1K0B8_9HYPH</name>
<evidence type="ECO:0000256" key="10">
    <source>
        <dbReference type="HAMAP-Rule" id="MF_02227"/>
    </source>
</evidence>
<dbReference type="EMBL" id="AIMB01000007">
    <property type="protein sequence ID" value="EJF90430.1"/>
    <property type="molecule type" value="Genomic_DNA"/>
</dbReference>
<dbReference type="Gene3D" id="3.20.20.70">
    <property type="entry name" value="Aldolase class I"/>
    <property type="match status" value="1"/>
</dbReference>
<keyword evidence="16" id="KW-1185">Reference proteome</keyword>
<dbReference type="NCBIfam" id="NF004076">
    <property type="entry name" value="PRK05581.1-4"/>
    <property type="match status" value="1"/>
</dbReference>
<dbReference type="GO" id="GO:0006098">
    <property type="term" value="P:pentose-phosphate shunt"/>
    <property type="evidence" value="ECO:0007669"/>
    <property type="project" value="UniProtKB-UniRule"/>
</dbReference>
<dbReference type="Proteomes" id="UP000008952">
    <property type="component" value="Unassembled WGS sequence"/>
</dbReference>
<dbReference type="InterPro" id="IPR013785">
    <property type="entry name" value="Aldolase_TIM"/>
</dbReference>
<dbReference type="InterPro" id="IPR026019">
    <property type="entry name" value="Ribul_P_3_epim"/>
</dbReference>
<comment type="function">
    <text evidence="10">Catalyzes the reversible epimerization of D-ribulose 5-phosphate to D-xylulose 5-phosphate.</text>
</comment>
<comment type="caution">
    <text evidence="10">Lacks conserved residue(s) required for the propagation of feature annotation.</text>
</comment>
<dbReference type="Pfam" id="PF00834">
    <property type="entry name" value="Ribul_P_3_epim"/>
    <property type="match status" value="1"/>
</dbReference>
<gene>
    <name evidence="10" type="primary">rpe</name>
    <name evidence="15" type="ORF">ME5_00831</name>
</gene>
<feature type="binding site" evidence="10 13">
    <location>
        <position position="174"/>
    </location>
    <ligand>
        <name>a divalent metal cation</name>
        <dbReference type="ChEBI" id="CHEBI:60240"/>
    </ligand>
</feature>
<dbReference type="PANTHER" id="PTHR11749">
    <property type="entry name" value="RIBULOSE-5-PHOSPHATE-3-EPIMERASE"/>
    <property type="match status" value="1"/>
</dbReference>
<dbReference type="GO" id="GO:0019323">
    <property type="term" value="P:pentose catabolic process"/>
    <property type="evidence" value="ECO:0007669"/>
    <property type="project" value="UniProtKB-UniRule"/>
</dbReference>
<sequence length="219" mass="24299">MSQLGASLMCADFLNLGSQIQSLEKGNIDFYHIDIMDGQFVDNFALSIDFIKAIRPTTQKLIDVHLMVKNPDRYIKLLADAGSDSVSIHSEVTPHLQASLQKIKDCGMKAGVALNPATKIEHLDYVADKMDLLLLMTVNPGFAGQKFIPTMYQKIADAKKWIHQHNPNIVIEVDGNIGASTIPECHKNGAEMYVLGTSALFRKENTIEKNIEITRALFV</sequence>
<evidence type="ECO:0000256" key="11">
    <source>
        <dbReference type="PIRNR" id="PIRNR001461"/>
    </source>
</evidence>
<organism evidence="15 16">
    <name type="scientific">Bartonella tamiae Th239</name>
    <dbReference type="NCBI Taxonomy" id="1094558"/>
    <lineage>
        <taxon>Bacteria</taxon>
        <taxon>Pseudomonadati</taxon>
        <taxon>Pseudomonadota</taxon>
        <taxon>Alphaproteobacteria</taxon>
        <taxon>Hyphomicrobiales</taxon>
        <taxon>Bartonellaceae</taxon>
        <taxon>Bartonella</taxon>
    </lineage>
</organism>
<feature type="binding site" evidence="10 13">
    <location>
        <position position="32"/>
    </location>
    <ligand>
        <name>a divalent metal cation</name>
        <dbReference type="ChEBI" id="CHEBI:60240"/>
    </ligand>
</feature>
<keyword evidence="10 11" id="KW-0119">Carbohydrate metabolism</keyword>
<comment type="cofactor">
    <cofactor evidence="5">
        <name>Fe(2+)</name>
        <dbReference type="ChEBI" id="CHEBI:29033"/>
    </cofactor>
</comment>
<keyword evidence="8 10" id="KW-0479">Metal-binding</keyword>
<feature type="active site" description="Proton donor" evidence="10 12">
    <location>
        <position position="174"/>
    </location>
</feature>
<dbReference type="HOGENOM" id="CLU_054856_2_1_5"/>
<dbReference type="RefSeq" id="WP_008038746.1">
    <property type="nucleotide sequence ID" value="NZ_JH725147.1"/>
</dbReference>
<feature type="binding site" evidence="10 13">
    <location>
        <position position="34"/>
    </location>
    <ligand>
        <name>a divalent metal cation</name>
        <dbReference type="ChEBI" id="CHEBI:60240"/>
    </ligand>
</feature>
<dbReference type="HAMAP" id="MF_02227">
    <property type="entry name" value="RPE"/>
    <property type="match status" value="1"/>
</dbReference>
<comment type="cofactor">
    <cofactor evidence="2">
        <name>Mn(2+)</name>
        <dbReference type="ChEBI" id="CHEBI:29035"/>
    </cofactor>
</comment>
<dbReference type="EC" id="5.1.3.1" evidence="7 10"/>
<comment type="catalytic activity">
    <reaction evidence="1 10 11">
        <text>D-ribulose 5-phosphate = D-xylulose 5-phosphate</text>
        <dbReference type="Rhea" id="RHEA:13677"/>
        <dbReference type="ChEBI" id="CHEBI:57737"/>
        <dbReference type="ChEBI" id="CHEBI:58121"/>
        <dbReference type="EC" id="5.1.3.1"/>
    </reaction>
</comment>
<comment type="pathway">
    <text evidence="10">Carbohydrate degradation.</text>
</comment>
<evidence type="ECO:0000256" key="13">
    <source>
        <dbReference type="PIRSR" id="PIRSR001461-2"/>
    </source>
</evidence>
<dbReference type="SUPFAM" id="SSF51366">
    <property type="entry name" value="Ribulose-phoshate binding barrel"/>
    <property type="match status" value="1"/>
</dbReference>
<evidence type="ECO:0000256" key="2">
    <source>
        <dbReference type="ARBA" id="ARBA00001936"/>
    </source>
</evidence>